<dbReference type="InterPro" id="IPR011095">
    <property type="entry name" value="Dala_Dala_lig_C"/>
</dbReference>
<dbReference type="PROSITE" id="PS00463">
    <property type="entry name" value="ZN2_CY6_FUNGAL_1"/>
    <property type="match status" value="1"/>
</dbReference>
<keyword evidence="2" id="KW-0479">Metal-binding</keyword>
<dbReference type="InterPro" id="IPR011761">
    <property type="entry name" value="ATP-grasp"/>
</dbReference>
<dbReference type="Pfam" id="PF07478">
    <property type="entry name" value="Dala_Dala_lig_C"/>
    <property type="match status" value="1"/>
</dbReference>
<dbReference type="Gene3D" id="3.30.1490.20">
    <property type="entry name" value="ATP-grasp fold, A domain"/>
    <property type="match status" value="1"/>
</dbReference>
<dbReference type="GO" id="GO:0005634">
    <property type="term" value="C:nucleus"/>
    <property type="evidence" value="ECO:0007669"/>
    <property type="project" value="TreeGrafter"/>
</dbReference>
<dbReference type="SUPFAM" id="SSF56059">
    <property type="entry name" value="Glutathione synthetase ATP-binding domain-like"/>
    <property type="match status" value="1"/>
</dbReference>
<keyword evidence="9" id="KW-1185">Reference proteome</keyword>
<dbReference type="GO" id="GO:0006351">
    <property type="term" value="P:DNA-templated transcription"/>
    <property type="evidence" value="ECO:0007669"/>
    <property type="project" value="InterPro"/>
</dbReference>
<dbReference type="Gene3D" id="4.10.240.10">
    <property type="entry name" value="Zn(2)-C6 fungal-type DNA-binding domain"/>
    <property type="match status" value="1"/>
</dbReference>
<dbReference type="EMBL" id="WIGO01000271">
    <property type="protein sequence ID" value="KAF6820404.1"/>
    <property type="molecule type" value="Genomic_DNA"/>
</dbReference>
<feature type="compositionally biased region" description="Low complexity" evidence="5">
    <location>
        <begin position="67"/>
        <end position="78"/>
    </location>
</feature>
<dbReference type="GO" id="GO:0005524">
    <property type="term" value="F:ATP binding"/>
    <property type="evidence" value="ECO:0007669"/>
    <property type="project" value="UniProtKB-UniRule"/>
</dbReference>
<evidence type="ECO:0000313" key="9">
    <source>
        <dbReference type="Proteomes" id="UP000654918"/>
    </source>
</evidence>
<dbReference type="InterPro" id="IPR001138">
    <property type="entry name" value="Zn2Cys6_DnaBD"/>
</dbReference>
<dbReference type="Proteomes" id="UP000654918">
    <property type="component" value="Unassembled WGS sequence"/>
</dbReference>
<dbReference type="GO" id="GO:0003677">
    <property type="term" value="F:DNA binding"/>
    <property type="evidence" value="ECO:0007669"/>
    <property type="project" value="InterPro"/>
</dbReference>
<sequence>MSTEAADSSFSSERPYRSHLRPACLACRKRKSRCNVDGNGSTCLTCRAHGTSCEFPPAPPGTNTTPRSSKAAWRAAQARKARDVSQSHAHPFPSETNDGPQPNVSPGTVPAVRRQSSGGIVSYNSPHENGKHYAEPIAGGGEDEAHIVGPADIEDTQVLATYLSNDSSVLNRNLRTRISGTSPHQHAGGVTRKPVVFTTVRKQPLGVPNDRTPAFLRCQVIEKLLEPLLPDVIELFFEKPNRCFPLLDRRSFEKRFAEDRSQISPALLACLYAHTMTYWAQSPSLVGQHRPDTRFIWNQANDAMYSEIHLSPGISTLLGILLNISGRPLTSIIGNGLQLGSAISLAHSLGLNRDPSDWDIPDAEKLLRTKIWWAIFVYDKWSSLAYGTPPQLRSGQHDVFLPTVDQLCGPAASALDLNAASVYLAFVALAQFLDRYLERIYDLGKTSTNGPWDLEIQLTQWEDSLDANLRRRIIRGGDSLDIPGSANLRLAYLYIKLLLRKRELDAEKAANAEPTSATPMRCYLEVRRAAEEIVLLVQELNEHQLGDYWLPLLTFAFTSTTKFLLRCALETENTMSDLAQSMSLKLAGDLIAALQAHRQRGWDLGDLCIAQYAGVVEKLASPTAIADVAEQPVDMPELQEYVSTSVPDIDELFPNLFRPSGGGRRAAQAIYRSGSGPARSSSFNAHLYSSAAFQRQKVAVLYQAIDPPVINGVRKPMKPGGYRDSGADIAYNLQASKAVDVVCPVSRPSPEKDSDWCFPDTEEGVLHAVEQGATHLWANTILFASHPLQTSQALDDIQDTLRVVSQGPLVVEKYDDKELVNNVLRRTGGFTMPRAWTIHDDATAIAGFKKEELPFPIVAKPIRGRGSHGVKVCRDIQDFTAHVEALFKESPTIMLEEYLAGEEATVTVMPPTTEKSDYWALPIVTRFNHEDGIAPYNGVVAVTANSRVVTAEEEKDPAYGQIARECERAAKVLGVTAPIRIDVRRFKDSADSSFALFDVNMKPNMTGPGRPGRDDQASLTLLAAEALGWGYPELLKQILDTSYTLKALRELRPKAD</sequence>
<evidence type="ECO:0000256" key="3">
    <source>
        <dbReference type="ARBA" id="ARBA00023242"/>
    </source>
</evidence>
<dbReference type="SUPFAM" id="SSF57701">
    <property type="entry name" value="Zn2/Cys6 DNA-binding domain"/>
    <property type="match status" value="1"/>
</dbReference>
<evidence type="ECO:0000256" key="2">
    <source>
        <dbReference type="ARBA" id="ARBA00022723"/>
    </source>
</evidence>
<protein>
    <submittedName>
        <fullName evidence="8">Fungal specific transcription factor domain-containing protein</fullName>
    </submittedName>
</protein>
<keyword evidence="3" id="KW-0539">Nucleus</keyword>
<dbReference type="CDD" id="cd00067">
    <property type="entry name" value="GAL4"/>
    <property type="match status" value="1"/>
</dbReference>
<evidence type="ECO:0000259" key="6">
    <source>
        <dbReference type="PROSITE" id="PS50048"/>
    </source>
</evidence>
<evidence type="ECO:0000259" key="7">
    <source>
        <dbReference type="PROSITE" id="PS50975"/>
    </source>
</evidence>
<keyword evidence="1" id="KW-0436">Ligase</keyword>
<dbReference type="InterPro" id="IPR007219">
    <property type="entry name" value="XnlR_reg_dom"/>
</dbReference>
<feature type="compositionally biased region" description="Polar residues" evidence="5">
    <location>
        <begin position="114"/>
        <end position="127"/>
    </location>
</feature>
<evidence type="ECO:0000256" key="5">
    <source>
        <dbReference type="SAM" id="MobiDB-lite"/>
    </source>
</evidence>
<accession>A0A8H6JW00</accession>
<dbReference type="GO" id="GO:0000981">
    <property type="term" value="F:DNA-binding transcription factor activity, RNA polymerase II-specific"/>
    <property type="evidence" value="ECO:0007669"/>
    <property type="project" value="InterPro"/>
</dbReference>
<feature type="domain" description="Zn(2)-C6 fungal-type" evidence="6">
    <location>
        <begin position="23"/>
        <end position="55"/>
    </location>
</feature>
<dbReference type="GO" id="GO:0001080">
    <property type="term" value="P:nitrogen catabolite activation of transcription from RNA polymerase II promoter"/>
    <property type="evidence" value="ECO:0007669"/>
    <property type="project" value="TreeGrafter"/>
</dbReference>
<proteinExistence type="predicted"/>
<comment type="caution">
    <text evidence="8">The sequence shown here is derived from an EMBL/GenBank/DDBJ whole genome shotgun (WGS) entry which is preliminary data.</text>
</comment>
<keyword evidence="4" id="KW-0067">ATP-binding</keyword>
<dbReference type="GO" id="GO:0008270">
    <property type="term" value="F:zinc ion binding"/>
    <property type="evidence" value="ECO:0007669"/>
    <property type="project" value="InterPro"/>
</dbReference>
<feature type="domain" description="ATP-grasp" evidence="7">
    <location>
        <begin position="822"/>
        <end position="1040"/>
    </location>
</feature>
<gene>
    <name evidence="8" type="ORF">CPLU01_12758</name>
</gene>
<feature type="region of interest" description="Disordered" evidence="5">
    <location>
        <begin position="54"/>
        <end position="144"/>
    </location>
</feature>
<reference evidence="8" key="1">
    <citation type="journal article" date="2020" name="Phytopathology">
        <title>Genome Sequence Resources of Colletotrichum truncatum, C. plurivorum, C. musicola, and C. sojae: Four Species Pathogenic to Soybean (Glycine max).</title>
        <authorList>
            <person name="Rogerio F."/>
            <person name="Boufleur T.R."/>
            <person name="Ciampi-Guillardi M."/>
            <person name="Sukno S.A."/>
            <person name="Thon M.R."/>
            <person name="Massola Junior N.S."/>
            <person name="Baroncelli R."/>
        </authorList>
    </citation>
    <scope>NUCLEOTIDE SEQUENCE</scope>
    <source>
        <strain evidence="8">LFN00145</strain>
    </source>
</reference>
<dbReference type="InterPro" id="IPR050797">
    <property type="entry name" value="Carb_Metab_Trans_Reg"/>
</dbReference>
<feature type="compositionally biased region" description="Polar residues" evidence="5">
    <location>
        <begin position="86"/>
        <end position="106"/>
    </location>
</feature>
<dbReference type="SMART" id="SM00906">
    <property type="entry name" value="Fungal_trans"/>
    <property type="match status" value="1"/>
</dbReference>
<dbReference type="AlphaFoldDB" id="A0A8H6JW00"/>
<evidence type="ECO:0000256" key="1">
    <source>
        <dbReference type="ARBA" id="ARBA00022598"/>
    </source>
</evidence>
<dbReference type="PANTHER" id="PTHR31668:SF10">
    <property type="entry name" value="ZN(II)2CYS6 TRANSCRIPTION FACTOR (EUROFUNG)"/>
    <property type="match status" value="1"/>
</dbReference>
<dbReference type="PROSITE" id="PS50048">
    <property type="entry name" value="ZN2_CY6_FUNGAL_2"/>
    <property type="match status" value="1"/>
</dbReference>
<dbReference type="PANTHER" id="PTHR31668">
    <property type="entry name" value="GLUCOSE TRANSPORT TRANSCRIPTION REGULATOR RGT1-RELATED-RELATED"/>
    <property type="match status" value="1"/>
</dbReference>
<dbReference type="InterPro" id="IPR036864">
    <property type="entry name" value="Zn2-C6_fun-type_DNA-bd_sf"/>
</dbReference>
<dbReference type="GO" id="GO:0008716">
    <property type="term" value="F:D-alanine-D-alanine ligase activity"/>
    <property type="evidence" value="ECO:0007669"/>
    <property type="project" value="InterPro"/>
</dbReference>
<dbReference type="SMART" id="SM00066">
    <property type="entry name" value="GAL4"/>
    <property type="match status" value="1"/>
</dbReference>
<dbReference type="Gene3D" id="3.30.470.20">
    <property type="entry name" value="ATP-grasp fold, B domain"/>
    <property type="match status" value="1"/>
</dbReference>
<dbReference type="Pfam" id="PF00172">
    <property type="entry name" value="Zn_clus"/>
    <property type="match status" value="1"/>
</dbReference>
<dbReference type="PROSITE" id="PS50975">
    <property type="entry name" value="ATP_GRASP"/>
    <property type="match status" value="1"/>
</dbReference>
<dbReference type="InterPro" id="IPR013815">
    <property type="entry name" value="ATP_grasp_subdomain_1"/>
</dbReference>
<evidence type="ECO:0000313" key="8">
    <source>
        <dbReference type="EMBL" id="KAF6820404.1"/>
    </source>
</evidence>
<dbReference type="CDD" id="cd12148">
    <property type="entry name" value="fungal_TF_MHR"/>
    <property type="match status" value="1"/>
</dbReference>
<keyword evidence="4" id="KW-0547">Nucleotide-binding</keyword>
<name>A0A8H6JW00_9PEZI</name>
<evidence type="ECO:0000256" key="4">
    <source>
        <dbReference type="PROSITE-ProRule" id="PRU00409"/>
    </source>
</evidence>
<dbReference type="Pfam" id="PF04082">
    <property type="entry name" value="Fungal_trans"/>
    <property type="match status" value="1"/>
</dbReference>
<organism evidence="8 9">
    <name type="scientific">Colletotrichum plurivorum</name>
    <dbReference type="NCBI Taxonomy" id="2175906"/>
    <lineage>
        <taxon>Eukaryota</taxon>
        <taxon>Fungi</taxon>
        <taxon>Dikarya</taxon>
        <taxon>Ascomycota</taxon>
        <taxon>Pezizomycotina</taxon>
        <taxon>Sordariomycetes</taxon>
        <taxon>Hypocreomycetidae</taxon>
        <taxon>Glomerellales</taxon>
        <taxon>Glomerellaceae</taxon>
        <taxon>Colletotrichum</taxon>
        <taxon>Colletotrichum orchidearum species complex</taxon>
    </lineage>
</organism>